<dbReference type="RefSeq" id="WP_101073122.1">
    <property type="nucleotide sequence ID" value="NZ_PISP01000002.1"/>
</dbReference>
<comment type="caution">
    <text evidence="2">The sequence shown here is derived from an EMBL/GenBank/DDBJ whole genome shotgun (WGS) entry which is preliminary data.</text>
</comment>
<protein>
    <recommendedName>
        <fullName evidence="1">DUF5615 domain-containing protein</fullName>
    </recommendedName>
</protein>
<dbReference type="InterPro" id="IPR041049">
    <property type="entry name" value="DUF5615"/>
</dbReference>
<sequence>MKLWIDAQLSPAIAAWINLTFNDIEAKSVRALGLRDATDPEIFEKVKKADAVVMSKDDDFIQLIEQKGTPPKLIWVTCGNTSNAKMREILSTTFLKAKELLESGENIVEISDK</sequence>
<keyword evidence="3" id="KW-1185">Reference proteome</keyword>
<evidence type="ECO:0000313" key="2">
    <source>
        <dbReference type="EMBL" id="PKD43580.1"/>
    </source>
</evidence>
<gene>
    <name evidence="2" type="ORF">CWD77_08410</name>
</gene>
<dbReference type="Proteomes" id="UP000233398">
    <property type="component" value="Unassembled WGS sequence"/>
</dbReference>
<accession>A0A2N0VHB0</accession>
<proteinExistence type="predicted"/>
<dbReference type="AlphaFoldDB" id="A0A2N0VHB0"/>
<dbReference type="EMBL" id="PISP01000002">
    <property type="protein sequence ID" value="PKD43580.1"/>
    <property type="molecule type" value="Genomic_DNA"/>
</dbReference>
<feature type="domain" description="DUF5615" evidence="1">
    <location>
        <begin position="1"/>
        <end position="106"/>
    </location>
</feature>
<evidence type="ECO:0000313" key="3">
    <source>
        <dbReference type="Proteomes" id="UP000233398"/>
    </source>
</evidence>
<dbReference type="OrthoDB" id="27473at2"/>
<evidence type="ECO:0000259" key="1">
    <source>
        <dbReference type="Pfam" id="PF18480"/>
    </source>
</evidence>
<name>A0A2N0VHB0_9BACT</name>
<reference evidence="2 3" key="1">
    <citation type="submission" date="2017-11" db="EMBL/GenBank/DDBJ databases">
        <title>Rhodohalobacter 15182 sp. nov., isolated from a salt lake.</title>
        <authorList>
            <person name="Han S."/>
        </authorList>
    </citation>
    <scope>NUCLEOTIDE SEQUENCE [LARGE SCALE GENOMIC DNA]</scope>
    <source>
        <strain evidence="2 3">15182</strain>
    </source>
</reference>
<dbReference type="Pfam" id="PF18480">
    <property type="entry name" value="DUF5615"/>
    <property type="match status" value="1"/>
</dbReference>
<organism evidence="2 3">
    <name type="scientific">Rhodohalobacter barkolensis</name>
    <dbReference type="NCBI Taxonomy" id="2053187"/>
    <lineage>
        <taxon>Bacteria</taxon>
        <taxon>Pseudomonadati</taxon>
        <taxon>Balneolota</taxon>
        <taxon>Balneolia</taxon>
        <taxon>Balneolales</taxon>
        <taxon>Balneolaceae</taxon>
        <taxon>Rhodohalobacter</taxon>
    </lineage>
</organism>